<evidence type="ECO:0000256" key="1">
    <source>
        <dbReference type="ARBA" id="ARBA00022723"/>
    </source>
</evidence>
<reference evidence="6" key="1">
    <citation type="submission" date="2020-06" db="EMBL/GenBank/DDBJ databases">
        <authorList>
            <person name="Li T."/>
            <person name="Hu X."/>
            <person name="Zhang T."/>
            <person name="Song X."/>
            <person name="Zhang H."/>
            <person name="Dai N."/>
            <person name="Sheng W."/>
            <person name="Hou X."/>
            <person name="Wei L."/>
        </authorList>
    </citation>
    <scope>NUCLEOTIDE SEQUENCE</scope>
    <source>
        <strain evidence="6">3651</strain>
        <tissue evidence="6">Leaf</tissue>
    </source>
</reference>
<keyword evidence="3" id="KW-0862">Zinc</keyword>
<proteinExistence type="predicted"/>
<comment type="caution">
    <text evidence="6">The sequence shown here is derived from an EMBL/GenBank/DDBJ whole genome shotgun (WGS) entry which is preliminary data.</text>
</comment>
<dbReference type="PANTHER" id="PTHR23111">
    <property type="entry name" value="ZINC FINGER PROTEIN"/>
    <property type="match status" value="1"/>
</dbReference>
<feature type="domain" description="RanBP2-type" evidence="5">
    <location>
        <begin position="275"/>
        <end position="304"/>
    </location>
</feature>
<keyword evidence="2 4" id="KW-0863">Zinc-finger</keyword>
<dbReference type="Proteomes" id="UP001293254">
    <property type="component" value="Unassembled WGS sequence"/>
</dbReference>
<dbReference type="InterPro" id="IPR001876">
    <property type="entry name" value="Znf_RanBP2"/>
</dbReference>
<accession>A0AAE2CWR1</accession>
<dbReference type="SMART" id="SM00547">
    <property type="entry name" value="ZnF_RBZ"/>
    <property type="match status" value="3"/>
</dbReference>
<evidence type="ECO:0000256" key="3">
    <source>
        <dbReference type="ARBA" id="ARBA00022833"/>
    </source>
</evidence>
<dbReference type="GO" id="GO:0005737">
    <property type="term" value="C:cytoplasm"/>
    <property type="evidence" value="ECO:0007669"/>
    <property type="project" value="TreeGrafter"/>
</dbReference>
<evidence type="ECO:0000313" key="7">
    <source>
        <dbReference type="Proteomes" id="UP001293254"/>
    </source>
</evidence>
<dbReference type="GO" id="GO:0008270">
    <property type="term" value="F:zinc ion binding"/>
    <property type="evidence" value="ECO:0007669"/>
    <property type="project" value="UniProtKB-KW"/>
</dbReference>
<dbReference type="AlphaFoldDB" id="A0AAE2CWR1"/>
<dbReference type="Pfam" id="PF00641">
    <property type="entry name" value="Zn_ribbon_RanBP"/>
    <property type="match status" value="3"/>
</dbReference>
<dbReference type="EMBL" id="JACGWO010000001">
    <property type="protein sequence ID" value="KAK4436894.1"/>
    <property type="molecule type" value="Genomic_DNA"/>
</dbReference>
<sequence length="392" mass="43943">MATSRLFTLLGPSILRSSRNFSPNVSLKFNKFCLLPPRPFKQFSSSALTIDSGDSILTTDDSSAVSGHPWPEWVNFVDRLKAKGYFTQNAAVLENGGGDDAGVVVYTEMKLVKDACLSFGRDRFDIFKSLSRQDIQMIVEKGCPSLFRKAVNSAKRLRAYLGLDEGDVCSSCDLRGSCDRAYILLNESEAAARTVDVVRIILLYALDPLVISGENKVPGKMLVESSARKLLSELIELGDTPPDPNLPKHVAMTSQRRKQSVDLLDNEASKNVETKPGDWVCSKCNFMNFARNIRCLKCKAEGPNGVAVDRVEKKKGDWDCPQCSYMNFASNRQCFRCQGPRPQRQLKPGDWECPSCDFMNFSRNTVCKKCNLDRPQESALQTNEHTWRKPYF</sequence>
<dbReference type="SUPFAM" id="SSF90209">
    <property type="entry name" value="Ran binding protein zinc finger-like"/>
    <property type="match status" value="3"/>
</dbReference>
<reference evidence="6" key="2">
    <citation type="journal article" date="2024" name="Plant">
        <title>Genomic evolution and insights into agronomic trait innovations of Sesamum species.</title>
        <authorList>
            <person name="Miao H."/>
            <person name="Wang L."/>
            <person name="Qu L."/>
            <person name="Liu H."/>
            <person name="Sun Y."/>
            <person name="Le M."/>
            <person name="Wang Q."/>
            <person name="Wei S."/>
            <person name="Zheng Y."/>
            <person name="Lin W."/>
            <person name="Duan Y."/>
            <person name="Cao H."/>
            <person name="Xiong S."/>
            <person name="Wang X."/>
            <person name="Wei L."/>
            <person name="Li C."/>
            <person name="Ma Q."/>
            <person name="Ju M."/>
            <person name="Zhao R."/>
            <person name="Li G."/>
            <person name="Mu C."/>
            <person name="Tian Q."/>
            <person name="Mei H."/>
            <person name="Zhang T."/>
            <person name="Gao T."/>
            <person name="Zhang H."/>
        </authorList>
    </citation>
    <scope>NUCLEOTIDE SEQUENCE</scope>
    <source>
        <strain evidence="6">3651</strain>
    </source>
</reference>
<dbReference type="PANTHER" id="PTHR23111:SF40">
    <property type="entry name" value="RNA-BINDING PROTEIN INVOLVED IN HETEROCHROMATIN ASSEMBLY-RELATED"/>
    <property type="match status" value="1"/>
</dbReference>
<evidence type="ECO:0000256" key="4">
    <source>
        <dbReference type="PROSITE-ProRule" id="PRU00322"/>
    </source>
</evidence>
<feature type="domain" description="RanBP2-type" evidence="5">
    <location>
        <begin position="314"/>
        <end position="343"/>
    </location>
</feature>
<dbReference type="PROSITE" id="PS01358">
    <property type="entry name" value="ZF_RANBP2_1"/>
    <property type="match status" value="2"/>
</dbReference>
<keyword evidence="7" id="KW-1185">Reference proteome</keyword>
<gene>
    <name evidence="6" type="ORF">Salat_0023300</name>
</gene>
<feature type="domain" description="RanBP2-type" evidence="5">
    <location>
        <begin position="347"/>
        <end position="376"/>
    </location>
</feature>
<dbReference type="InterPro" id="IPR036443">
    <property type="entry name" value="Znf_RanBP2_sf"/>
</dbReference>
<dbReference type="PROSITE" id="PS50199">
    <property type="entry name" value="ZF_RANBP2_2"/>
    <property type="match status" value="3"/>
</dbReference>
<name>A0AAE2CWR1_9LAMI</name>
<organism evidence="6 7">
    <name type="scientific">Sesamum alatum</name>
    <dbReference type="NCBI Taxonomy" id="300844"/>
    <lineage>
        <taxon>Eukaryota</taxon>
        <taxon>Viridiplantae</taxon>
        <taxon>Streptophyta</taxon>
        <taxon>Embryophyta</taxon>
        <taxon>Tracheophyta</taxon>
        <taxon>Spermatophyta</taxon>
        <taxon>Magnoliopsida</taxon>
        <taxon>eudicotyledons</taxon>
        <taxon>Gunneridae</taxon>
        <taxon>Pentapetalae</taxon>
        <taxon>asterids</taxon>
        <taxon>lamiids</taxon>
        <taxon>Lamiales</taxon>
        <taxon>Pedaliaceae</taxon>
        <taxon>Sesamum</taxon>
    </lineage>
</organism>
<protein>
    <submittedName>
        <fullName evidence="6">Zinc finger protein VAR3, chloroplastic</fullName>
    </submittedName>
</protein>
<evidence type="ECO:0000256" key="2">
    <source>
        <dbReference type="ARBA" id="ARBA00022771"/>
    </source>
</evidence>
<dbReference type="GO" id="GO:0003729">
    <property type="term" value="F:mRNA binding"/>
    <property type="evidence" value="ECO:0007669"/>
    <property type="project" value="TreeGrafter"/>
</dbReference>
<keyword evidence="1" id="KW-0479">Metal-binding</keyword>
<dbReference type="Gene3D" id="4.10.1060.10">
    <property type="entry name" value="Zinc finger, RanBP2-type"/>
    <property type="match status" value="3"/>
</dbReference>
<evidence type="ECO:0000259" key="5">
    <source>
        <dbReference type="PROSITE" id="PS50199"/>
    </source>
</evidence>
<evidence type="ECO:0000313" key="6">
    <source>
        <dbReference type="EMBL" id="KAK4436894.1"/>
    </source>
</evidence>